<accession>T0HIR0</accession>
<sequence>MMGKVVAAGTKAISKGDADSDVIIHAAPTDWINPPKFDARLASQIARNTGMEKGEAGLAEDVSDTGFMKRNPALTSNS</sequence>
<evidence type="ECO:0000313" key="3">
    <source>
        <dbReference type="Proteomes" id="UP000015531"/>
    </source>
</evidence>
<dbReference type="AlphaFoldDB" id="T0HIR0"/>
<evidence type="ECO:0000256" key="1">
    <source>
        <dbReference type="SAM" id="MobiDB-lite"/>
    </source>
</evidence>
<organism evidence="2 3">
    <name type="scientific">Sphingobium lactosutens DS20</name>
    <dbReference type="NCBI Taxonomy" id="1331060"/>
    <lineage>
        <taxon>Bacteria</taxon>
        <taxon>Pseudomonadati</taxon>
        <taxon>Pseudomonadota</taxon>
        <taxon>Alphaproteobacteria</taxon>
        <taxon>Sphingomonadales</taxon>
        <taxon>Sphingomonadaceae</taxon>
        <taxon>Sphingobium</taxon>
    </lineage>
</organism>
<dbReference type="Proteomes" id="UP000015531">
    <property type="component" value="Unassembled WGS sequence"/>
</dbReference>
<evidence type="ECO:0000313" key="2">
    <source>
        <dbReference type="EMBL" id="EQB16226.1"/>
    </source>
</evidence>
<comment type="caution">
    <text evidence="2">The sequence shown here is derived from an EMBL/GenBank/DDBJ whole genome shotgun (WGS) entry which is preliminary data.</text>
</comment>
<feature type="region of interest" description="Disordered" evidence="1">
    <location>
        <begin position="52"/>
        <end position="78"/>
    </location>
</feature>
<proteinExistence type="predicted"/>
<name>T0HIR0_9SPHN</name>
<gene>
    <name evidence="2" type="ORF">RLDS_08620</name>
</gene>
<protein>
    <submittedName>
        <fullName evidence="2">Uncharacterized protein</fullName>
    </submittedName>
</protein>
<reference evidence="2 3" key="1">
    <citation type="journal article" date="2013" name="Genome Announc.">
        <title>Draft Genome Sequence of Sphingobium lactosutens Strain DS20T, Isolated from a Hexachlorocyclohexane Dumpsite.</title>
        <authorList>
            <person name="Kumar R."/>
            <person name="Dwivedi V."/>
            <person name="Negi V."/>
            <person name="Khurana J.P."/>
            <person name="Lal R."/>
        </authorList>
    </citation>
    <scope>NUCLEOTIDE SEQUENCE [LARGE SCALE GENOMIC DNA]</scope>
    <source>
        <strain evidence="2 3">DS20</strain>
    </source>
</reference>
<dbReference type="EMBL" id="ATDP01000078">
    <property type="protein sequence ID" value="EQB16226.1"/>
    <property type="molecule type" value="Genomic_DNA"/>
</dbReference>
<dbReference type="eggNOG" id="ENOG50310TR">
    <property type="taxonomic scope" value="Bacteria"/>
</dbReference>
<keyword evidence="3" id="KW-1185">Reference proteome</keyword>
<dbReference type="PATRIC" id="fig|1331060.3.peg.1639"/>